<dbReference type="GeneID" id="10493213"/>
<dbReference type="RefSeq" id="WP_013737625.1">
    <property type="nucleotide sequence ID" value="NC_015435.1"/>
</dbReference>
<evidence type="ECO:0000313" key="2">
    <source>
        <dbReference type="Proteomes" id="UP000007812"/>
    </source>
</evidence>
<dbReference type="STRING" id="1006006.Mcup_1022"/>
<reference evidence="1 2" key="1">
    <citation type="journal article" date="2011" name="J. Bacteriol.">
        <title>Complete genome sequence of Metallosphaera cuprina, a metal sulfide-oxidizing archaeon from a hot spring.</title>
        <authorList>
            <person name="Liu L.J."/>
            <person name="You X.Y."/>
            <person name="Zheng H."/>
            <person name="Wang S."/>
            <person name="Jiang C.Y."/>
            <person name="Liu S.J."/>
        </authorList>
    </citation>
    <scope>NUCLEOTIDE SEQUENCE [LARGE SCALE GENOMIC DNA]</scope>
    <source>
        <strain evidence="1 2">Ar-4</strain>
    </source>
</reference>
<dbReference type="EMBL" id="CP002656">
    <property type="protein sequence ID" value="AEB95127.1"/>
    <property type="molecule type" value="Genomic_DNA"/>
</dbReference>
<proteinExistence type="predicted"/>
<dbReference type="OrthoDB" id="42361at2157"/>
<dbReference type="AlphaFoldDB" id="F4G2S9"/>
<evidence type="ECO:0000313" key="1">
    <source>
        <dbReference type="EMBL" id="AEB95127.1"/>
    </source>
</evidence>
<dbReference type="HOGENOM" id="CLU_2379389_0_0_2"/>
<sequence length="94" mass="10839">MISQLFNCNEVKVMRTGDLSVELDGVRCVYEVKSNLSPVMEITLKSRNYKSECKVLFDVRLDKVVSVSCEGVKQEKVRLTLEECFREKGLLYIK</sequence>
<name>F4G2S9_METCR</name>
<dbReference type="KEGG" id="mcn:Mcup_1022"/>
<protein>
    <submittedName>
        <fullName evidence="1">Uncharacterized protein</fullName>
    </submittedName>
</protein>
<keyword evidence="2" id="KW-1185">Reference proteome</keyword>
<dbReference type="Proteomes" id="UP000007812">
    <property type="component" value="Chromosome"/>
</dbReference>
<dbReference type="PATRIC" id="fig|1006006.8.peg.1014"/>
<gene>
    <name evidence="1" type="ordered locus">Mcup_1022</name>
</gene>
<organism evidence="1 2">
    <name type="scientific">Metallosphaera cuprina (strain Ar-4)</name>
    <dbReference type="NCBI Taxonomy" id="1006006"/>
    <lineage>
        <taxon>Archaea</taxon>
        <taxon>Thermoproteota</taxon>
        <taxon>Thermoprotei</taxon>
        <taxon>Sulfolobales</taxon>
        <taxon>Sulfolobaceae</taxon>
        <taxon>Metallosphaera</taxon>
    </lineage>
</organism>
<accession>F4G2S9</accession>